<gene>
    <name evidence="1" type="ORF">AKJ65_08170</name>
</gene>
<dbReference type="AlphaFoldDB" id="A0A133UCW0"/>
<protein>
    <submittedName>
        <fullName evidence="1">Uncharacterized protein</fullName>
    </submittedName>
</protein>
<reference evidence="1 2" key="1">
    <citation type="journal article" date="2016" name="Sci. Rep.">
        <title>Metabolic traits of an uncultured archaeal lineage -MSBL1- from brine pools of the Red Sea.</title>
        <authorList>
            <person name="Mwirichia R."/>
            <person name="Alam I."/>
            <person name="Rashid M."/>
            <person name="Vinu M."/>
            <person name="Ba-Alawi W."/>
            <person name="Anthony Kamau A."/>
            <person name="Kamanda Ngugi D."/>
            <person name="Goker M."/>
            <person name="Klenk H.P."/>
            <person name="Bajic V."/>
            <person name="Stingl U."/>
        </authorList>
    </citation>
    <scope>NUCLEOTIDE SEQUENCE [LARGE SCALE GENOMIC DNA]</scope>
    <source>
        <strain evidence="1">SCGC-AAA259E19</strain>
    </source>
</reference>
<organism evidence="1 2">
    <name type="scientific">candidate division MSBL1 archaeon SCGC-AAA259E19</name>
    <dbReference type="NCBI Taxonomy" id="1698264"/>
    <lineage>
        <taxon>Archaea</taxon>
        <taxon>Methanobacteriati</taxon>
        <taxon>Methanobacteriota</taxon>
        <taxon>candidate division MSBL1</taxon>
    </lineage>
</organism>
<name>A0A133UCW0_9EURY</name>
<accession>A0A133UCW0</accession>
<proteinExistence type="predicted"/>
<dbReference type="Proteomes" id="UP000070284">
    <property type="component" value="Unassembled WGS sequence"/>
</dbReference>
<evidence type="ECO:0000313" key="1">
    <source>
        <dbReference type="EMBL" id="KXA92028.1"/>
    </source>
</evidence>
<keyword evidence="2" id="KW-1185">Reference proteome</keyword>
<dbReference type="EMBL" id="LHXO01000195">
    <property type="protein sequence ID" value="KXA92028.1"/>
    <property type="molecule type" value="Genomic_DNA"/>
</dbReference>
<comment type="caution">
    <text evidence="1">The sequence shown here is derived from an EMBL/GenBank/DDBJ whole genome shotgun (WGS) entry which is preliminary data.</text>
</comment>
<evidence type="ECO:0000313" key="2">
    <source>
        <dbReference type="Proteomes" id="UP000070284"/>
    </source>
</evidence>
<sequence length="135" mass="15258">MLESKGLGLFHPDYSWLSGSSTGMRTTNLTRAGEELPRILQVRNFSSFFEMENLWDMPTVGIVSDEKVRGQDTFGFQITGIFSTKIAVGVEVSDKAESSVRITSYYPNENNFIWSQHGNDLEDVWEFVKESYGIG</sequence>